<dbReference type="PANTHER" id="PTHR39573:SF1">
    <property type="entry name" value="STRESS RESPONSE KINASE A"/>
    <property type="match status" value="1"/>
</dbReference>
<dbReference type="HAMAP" id="MF_01497">
    <property type="entry name" value="SrkA_kinase"/>
    <property type="match status" value="1"/>
</dbReference>
<evidence type="ECO:0000256" key="6">
    <source>
        <dbReference type="ARBA" id="ARBA00022741"/>
    </source>
</evidence>
<dbReference type="Pfam" id="PF01636">
    <property type="entry name" value="APH"/>
    <property type="match status" value="1"/>
</dbReference>
<reference evidence="13" key="1">
    <citation type="submission" date="2022-06" db="EMBL/GenBank/DDBJ databases">
        <title>A novel DMS-producing enzyme.</title>
        <authorList>
            <person name="Zhang Y."/>
        </authorList>
    </citation>
    <scope>NUCLEOTIDE SEQUENCE</scope>
    <source>
        <strain evidence="13">RT37</strain>
    </source>
</reference>
<dbReference type="SUPFAM" id="SSF56112">
    <property type="entry name" value="Protein kinase-like (PK-like)"/>
    <property type="match status" value="1"/>
</dbReference>
<dbReference type="RefSeq" id="WP_045993968.1">
    <property type="nucleotide sequence ID" value="NZ_CP098827.1"/>
</dbReference>
<keyword evidence="3 11" id="KW-0597">Phosphoprotein</keyword>
<keyword evidence="7 11" id="KW-0418">Kinase</keyword>
<feature type="active site" evidence="11">
    <location>
        <position position="219"/>
    </location>
</feature>
<keyword evidence="10 11" id="KW-0346">Stress response</keyword>
<proteinExistence type="inferred from homology"/>
<dbReference type="GO" id="GO:0005737">
    <property type="term" value="C:cytoplasm"/>
    <property type="evidence" value="ECO:0007669"/>
    <property type="project" value="UniProtKB-SubCell"/>
</dbReference>
<evidence type="ECO:0000256" key="5">
    <source>
        <dbReference type="ARBA" id="ARBA00022723"/>
    </source>
</evidence>
<comment type="subcellular location">
    <subcellularLocation>
        <location evidence="11">Cytoplasm</location>
    </subcellularLocation>
</comment>
<evidence type="ECO:0000256" key="9">
    <source>
        <dbReference type="ARBA" id="ARBA00022842"/>
    </source>
</evidence>
<comment type="cofactor">
    <cofactor evidence="11">
        <name>Mg(2+)</name>
        <dbReference type="ChEBI" id="CHEBI:18420"/>
    </cofactor>
</comment>
<keyword evidence="1 11" id="KW-0963">Cytoplasm</keyword>
<comment type="subunit">
    <text evidence="11">Monomer.</text>
</comment>
<feature type="binding site" evidence="11">
    <location>
        <position position="207"/>
    </location>
    <ligand>
        <name>Mg(2+)</name>
        <dbReference type="ChEBI" id="CHEBI:18420"/>
    </ligand>
</feature>
<dbReference type="GO" id="GO:0005524">
    <property type="term" value="F:ATP binding"/>
    <property type="evidence" value="ECO:0007669"/>
    <property type="project" value="UniProtKB-UniRule"/>
</dbReference>
<evidence type="ECO:0000256" key="3">
    <source>
        <dbReference type="ARBA" id="ARBA00022553"/>
    </source>
</evidence>
<feature type="domain" description="Aminoglycoside phosphotransferase" evidence="12">
    <location>
        <begin position="36"/>
        <end position="267"/>
    </location>
</feature>
<evidence type="ECO:0000256" key="10">
    <source>
        <dbReference type="ARBA" id="ARBA00023016"/>
    </source>
</evidence>
<dbReference type="PANTHER" id="PTHR39573">
    <property type="entry name" value="STRESS RESPONSE KINASE A"/>
    <property type="match status" value="1"/>
</dbReference>
<comment type="catalytic activity">
    <reaction evidence="11">
        <text>L-threonyl-[protein] + ATP = O-phospho-L-threonyl-[protein] + ADP + H(+)</text>
        <dbReference type="Rhea" id="RHEA:46608"/>
        <dbReference type="Rhea" id="RHEA-COMP:11060"/>
        <dbReference type="Rhea" id="RHEA-COMP:11605"/>
        <dbReference type="ChEBI" id="CHEBI:15378"/>
        <dbReference type="ChEBI" id="CHEBI:30013"/>
        <dbReference type="ChEBI" id="CHEBI:30616"/>
        <dbReference type="ChEBI" id="CHEBI:61977"/>
        <dbReference type="ChEBI" id="CHEBI:456216"/>
        <dbReference type="EC" id="2.7.11.1"/>
    </reaction>
</comment>
<dbReference type="Gene3D" id="1.10.510.10">
    <property type="entry name" value="Transferase(Phosphotransferase) domain 1"/>
    <property type="match status" value="1"/>
</dbReference>
<evidence type="ECO:0000256" key="1">
    <source>
        <dbReference type="ARBA" id="ARBA00022490"/>
    </source>
</evidence>
<comment type="catalytic activity">
    <reaction evidence="11">
        <text>L-seryl-[protein] + ATP = O-phospho-L-seryl-[protein] + ADP + H(+)</text>
        <dbReference type="Rhea" id="RHEA:17989"/>
        <dbReference type="Rhea" id="RHEA-COMP:9863"/>
        <dbReference type="Rhea" id="RHEA-COMP:11604"/>
        <dbReference type="ChEBI" id="CHEBI:15378"/>
        <dbReference type="ChEBI" id="CHEBI:29999"/>
        <dbReference type="ChEBI" id="CHEBI:30616"/>
        <dbReference type="ChEBI" id="CHEBI:83421"/>
        <dbReference type="ChEBI" id="CHEBI:456216"/>
        <dbReference type="EC" id="2.7.11.1"/>
    </reaction>
</comment>
<comment type="function">
    <text evidence="11">A protein kinase that phosphorylates Ser and Thr residues. Probably acts to suppress the effects of stress linked to accumulation of reactive oxygen species. Probably involved in the extracytoplasmic stress response.</text>
</comment>
<gene>
    <name evidence="11" type="primary">srkA</name>
    <name evidence="13" type="ORF">NFG58_12530</name>
</gene>
<dbReference type="AlphaFoldDB" id="A0AAU7KE51"/>
<dbReference type="GO" id="GO:0004674">
    <property type="term" value="F:protein serine/threonine kinase activity"/>
    <property type="evidence" value="ECO:0007669"/>
    <property type="project" value="UniProtKB-UniRule"/>
</dbReference>
<evidence type="ECO:0000256" key="11">
    <source>
        <dbReference type="HAMAP-Rule" id="MF_01497"/>
    </source>
</evidence>
<keyword evidence="6 11" id="KW-0547">Nucleotide-binding</keyword>
<dbReference type="GO" id="GO:0000287">
    <property type="term" value="F:magnesium ion binding"/>
    <property type="evidence" value="ECO:0007669"/>
    <property type="project" value="UniProtKB-UniRule"/>
</dbReference>
<evidence type="ECO:0000256" key="4">
    <source>
        <dbReference type="ARBA" id="ARBA00022679"/>
    </source>
</evidence>
<dbReference type="Gene3D" id="3.30.200.70">
    <property type="match status" value="1"/>
</dbReference>
<keyword evidence="8 11" id="KW-0067">ATP-binding</keyword>
<dbReference type="EC" id="2.7.11.1" evidence="11"/>
<feature type="active site" description="Proton acceptor" evidence="11">
    <location>
        <position position="202"/>
    </location>
</feature>
<name>A0AAU7KE51_9GAMM</name>
<keyword evidence="5 11" id="KW-0479">Metal-binding</keyword>
<protein>
    <recommendedName>
        <fullName evidence="11">Stress response kinase A</fullName>
        <ecNumber evidence="11">2.7.11.1</ecNumber>
    </recommendedName>
    <alternativeName>
        <fullName evidence="11">Serine/threonine-protein kinase SrkA</fullName>
    </alternativeName>
</protein>
<keyword evidence="4 11" id="KW-0808">Transferase</keyword>
<dbReference type="InterPro" id="IPR002575">
    <property type="entry name" value="Aminoglycoside_PTrfase"/>
</dbReference>
<dbReference type="InterPro" id="IPR032882">
    <property type="entry name" value="SrkA/RdoA"/>
</dbReference>
<evidence type="ECO:0000313" key="13">
    <source>
        <dbReference type="EMBL" id="XBO69453.1"/>
    </source>
</evidence>
<evidence type="ECO:0000259" key="12">
    <source>
        <dbReference type="Pfam" id="PF01636"/>
    </source>
</evidence>
<evidence type="ECO:0000256" key="7">
    <source>
        <dbReference type="ARBA" id="ARBA00022777"/>
    </source>
</evidence>
<feature type="site" description="ATP" evidence="11">
    <location>
        <position position="36"/>
    </location>
</feature>
<evidence type="ECO:0000256" key="2">
    <source>
        <dbReference type="ARBA" id="ARBA00022527"/>
    </source>
</evidence>
<dbReference type="Gene3D" id="1.20.1270.170">
    <property type="match status" value="1"/>
</dbReference>
<dbReference type="InterPro" id="IPR011009">
    <property type="entry name" value="Kinase-like_dom_sf"/>
</dbReference>
<keyword evidence="9 11" id="KW-0460">Magnesium</keyword>
<dbReference type="NCBIfam" id="NF008738">
    <property type="entry name" value="PRK11768.1"/>
    <property type="match status" value="1"/>
</dbReference>
<evidence type="ECO:0000256" key="8">
    <source>
        <dbReference type="ARBA" id="ARBA00022840"/>
    </source>
</evidence>
<dbReference type="EMBL" id="CP098827">
    <property type="protein sequence ID" value="XBO69453.1"/>
    <property type="molecule type" value="Genomic_DNA"/>
</dbReference>
<comment type="similarity">
    <text evidence="11">Belongs to the SrkA/RdoA protein kinase family.</text>
</comment>
<sequence length="330" mass="37687">MTTTPTPFSELSPQRVVEAIESLGLWLPGEPFALNSYENRVYLVQDDDRKRWVAKFYRPDRLSDEAIGEEHAFLRELDDAGVAVAAPWRNDAGESLHRAGGYRVALFPHLPGQAPELENPDHLFALGELIGRVHEVGRRGEFAHRCRQEPRAMAEQARRTVLESPWLSERQRKAYERISQQLIEALAPPAGVSAPMQRVHGDCHIGNMLGREDRFALVDFDDAMMAPAVQDLWMLFTAQGPEERAMQLSEVIEGYEQVIDFDRQQLALIEPLRALRLMRHSAWVVARWNDPAFPRAFPWVADAGYWDEHIRQLEHQRLALADSERWLAGG</sequence>
<feature type="binding site" evidence="11">
    <location>
        <position position="219"/>
    </location>
    <ligand>
        <name>Mg(2+)</name>
        <dbReference type="ChEBI" id="CHEBI:18420"/>
    </ligand>
</feature>
<accession>A0AAU7KE51</accession>
<keyword evidence="2 11" id="KW-0723">Serine/threonine-protein kinase</keyword>
<organism evidence="13">
    <name type="scientific">Halomonas sp. RT37</name>
    <dbReference type="NCBI Taxonomy" id="2950872"/>
    <lineage>
        <taxon>Bacteria</taxon>
        <taxon>Pseudomonadati</taxon>
        <taxon>Pseudomonadota</taxon>
        <taxon>Gammaproteobacteria</taxon>
        <taxon>Oceanospirillales</taxon>
        <taxon>Halomonadaceae</taxon>
        <taxon>Halomonas</taxon>
    </lineage>
</organism>